<dbReference type="PANTHER" id="PTHR43859:SF4">
    <property type="entry name" value="BUTANOATE--COA LIGASE AAE1-RELATED"/>
    <property type="match status" value="1"/>
</dbReference>
<feature type="domain" description="AMP-binding enzyme C-terminal" evidence="6">
    <location>
        <begin position="447"/>
        <end position="521"/>
    </location>
</feature>
<dbReference type="InterPro" id="IPR025110">
    <property type="entry name" value="AMP-bd_C"/>
</dbReference>
<evidence type="ECO:0000256" key="4">
    <source>
        <dbReference type="ARBA" id="ARBA00023098"/>
    </source>
</evidence>
<dbReference type="EMBL" id="JAHYBZ010000016">
    <property type="protein sequence ID" value="MBW6401883.1"/>
    <property type="molecule type" value="Genomic_DNA"/>
</dbReference>
<dbReference type="InterPro" id="IPR000873">
    <property type="entry name" value="AMP-dep_synth/lig_dom"/>
</dbReference>
<dbReference type="Pfam" id="PF00501">
    <property type="entry name" value="AMP-binding"/>
    <property type="match status" value="1"/>
</dbReference>
<keyword evidence="4" id="KW-0443">Lipid metabolism</keyword>
<dbReference type="InterPro" id="IPR042099">
    <property type="entry name" value="ANL_N_sf"/>
</dbReference>
<dbReference type="Gene3D" id="3.30.300.30">
    <property type="match status" value="1"/>
</dbReference>
<organism evidence="7 8">
    <name type="scientific">Roseomonas alba</name>
    <dbReference type="NCBI Taxonomy" id="2846776"/>
    <lineage>
        <taxon>Bacteria</taxon>
        <taxon>Pseudomonadati</taxon>
        <taxon>Pseudomonadota</taxon>
        <taxon>Alphaproteobacteria</taxon>
        <taxon>Acetobacterales</taxon>
        <taxon>Roseomonadaceae</taxon>
        <taxon>Roseomonas</taxon>
    </lineage>
</organism>
<comment type="similarity">
    <text evidence="1">Belongs to the ATP-dependent AMP-binding enzyme family.</text>
</comment>
<reference evidence="7 8" key="1">
    <citation type="submission" date="2021-07" db="EMBL/GenBank/DDBJ databases">
        <authorList>
            <person name="So Y."/>
        </authorList>
    </citation>
    <scope>NUCLEOTIDE SEQUENCE [LARGE SCALE GENOMIC DNA]</scope>
    <source>
        <strain evidence="7 8">HJA6</strain>
    </source>
</reference>
<evidence type="ECO:0000259" key="5">
    <source>
        <dbReference type="Pfam" id="PF00501"/>
    </source>
</evidence>
<evidence type="ECO:0000313" key="8">
    <source>
        <dbReference type="Proteomes" id="UP001196565"/>
    </source>
</evidence>
<keyword evidence="2" id="KW-0436">Ligase</keyword>
<keyword evidence="3" id="KW-0276">Fatty acid metabolism</keyword>
<dbReference type="PANTHER" id="PTHR43859">
    <property type="entry name" value="ACYL-ACTIVATING ENZYME"/>
    <property type="match status" value="1"/>
</dbReference>
<feature type="domain" description="AMP-dependent synthetase/ligase" evidence="5">
    <location>
        <begin position="22"/>
        <end position="397"/>
    </location>
</feature>
<dbReference type="Gene3D" id="3.40.50.12780">
    <property type="entry name" value="N-terminal domain of ligase-like"/>
    <property type="match status" value="1"/>
</dbReference>
<name>A0ABS7AHU8_9PROT</name>
<dbReference type="InterPro" id="IPR045851">
    <property type="entry name" value="AMP-bd_C_sf"/>
</dbReference>
<dbReference type="Pfam" id="PF13193">
    <property type="entry name" value="AMP-binding_C"/>
    <property type="match status" value="1"/>
</dbReference>
<evidence type="ECO:0000256" key="3">
    <source>
        <dbReference type="ARBA" id="ARBA00022832"/>
    </source>
</evidence>
<dbReference type="RefSeq" id="WP_219766752.1">
    <property type="nucleotide sequence ID" value="NZ_JAHYBZ010000016.1"/>
</dbReference>
<evidence type="ECO:0000313" key="7">
    <source>
        <dbReference type="EMBL" id="MBW6401883.1"/>
    </source>
</evidence>
<keyword evidence="8" id="KW-1185">Reference proteome</keyword>
<dbReference type="SUPFAM" id="SSF56801">
    <property type="entry name" value="Acetyl-CoA synthetase-like"/>
    <property type="match status" value="1"/>
</dbReference>
<accession>A0ABS7AHU8</accession>
<evidence type="ECO:0000256" key="2">
    <source>
        <dbReference type="ARBA" id="ARBA00022598"/>
    </source>
</evidence>
<proteinExistence type="inferred from homology"/>
<dbReference type="Proteomes" id="UP001196565">
    <property type="component" value="Unassembled WGS sequence"/>
</dbReference>
<sequence length="535" mass="57598">MEDDLPQTRANHVPLSPVSFLARAARIWPGRTAVIHGERRITYAAYLDRSRRLASALRRAGITPGDVVAALLPNIPQMLEAHMGVPMAHAVLCPINTRLDAPTVRFILGHSGAKVLLLDREFAAVAVAALDGVANPPRIVIVDDGVPGAEIAATPYEDFLATGNAAFPIEPPEDEWRAISLSYTSGTTGDPKGVVVHHRGAYLNACGNALAFGLSPQSVYLWTLPMFHCNGWTYTWAVTLQGGTHVCLRRIDPARIFALIAEYGVTHLCAAPVVLTMLIHAPEDQRRSFPQRVGIATGGAAPPSPVIAAMERLGFDVTHLYGLTECYGPSLLCAWQPELTNLDLPDKAAFMARQGVPLPTLEDATVIDTETGARVPADGATLGEIALRGNTVMKGYLRNPKANAAAFVDGWFRTGDLGVLHPDGYIEVKDRAKDIVISGGENISSLEVEEALYRHPDVMEAAVVAHPDPKWGEVPHAFVTLKPGATATEAEIIAHCRASLAHFKAPRHVTFGELPKTATGKIQKFELRRTLSINS</sequence>
<gene>
    <name evidence="7" type="ORF">KPL78_28820</name>
</gene>
<dbReference type="PROSITE" id="PS00455">
    <property type="entry name" value="AMP_BINDING"/>
    <property type="match status" value="1"/>
</dbReference>
<comment type="caution">
    <text evidence="7">The sequence shown here is derived from an EMBL/GenBank/DDBJ whole genome shotgun (WGS) entry which is preliminary data.</text>
</comment>
<dbReference type="InterPro" id="IPR020845">
    <property type="entry name" value="AMP-binding_CS"/>
</dbReference>
<evidence type="ECO:0000256" key="1">
    <source>
        <dbReference type="ARBA" id="ARBA00006432"/>
    </source>
</evidence>
<evidence type="ECO:0000259" key="6">
    <source>
        <dbReference type="Pfam" id="PF13193"/>
    </source>
</evidence>
<protein>
    <submittedName>
        <fullName evidence="7">AMP-binding protein</fullName>
    </submittedName>
</protein>
<dbReference type="NCBIfam" id="NF006020">
    <property type="entry name" value="PRK08162.1"/>
    <property type="match status" value="1"/>
</dbReference>
<dbReference type="CDD" id="cd12118">
    <property type="entry name" value="ttLC_FACS_AEE21_like"/>
    <property type="match status" value="1"/>
</dbReference>